<organism evidence="3 4">
    <name type="scientific">Orbilia ellipsospora</name>
    <dbReference type="NCBI Taxonomy" id="2528407"/>
    <lineage>
        <taxon>Eukaryota</taxon>
        <taxon>Fungi</taxon>
        <taxon>Dikarya</taxon>
        <taxon>Ascomycota</taxon>
        <taxon>Pezizomycotina</taxon>
        <taxon>Orbiliomycetes</taxon>
        <taxon>Orbiliales</taxon>
        <taxon>Orbiliaceae</taxon>
        <taxon>Orbilia</taxon>
    </lineage>
</organism>
<accession>A0AAV9WU78</accession>
<evidence type="ECO:0000259" key="2">
    <source>
        <dbReference type="Pfam" id="PF20248"/>
    </source>
</evidence>
<reference evidence="3 4" key="1">
    <citation type="submission" date="2019-10" db="EMBL/GenBank/DDBJ databases">
        <authorList>
            <person name="Palmer J.M."/>
        </authorList>
    </citation>
    <scope>NUCLEOTIDE SEQUENCE [LARGE SCALE GENOMIC DNA]</scope>
    <source>
        <strain evidence="3 4">TWF694</strain>
    </source>
</reference>
<evidence type="ECO:0000313" key="3">
    <source>
        <dbReference type="EMBL" id="KAK6524174.1"/>
    </source>
</evidence>
<feature type="domain" description="DUF6603" evidence="2">
    <location>
        <begin position="1542"/>
        <end position="2072"/>
    </location>
</feature>
<sequence>MSVWFVESHHINVKVGDCAIHLLLKSGIPPLEVHAAVLIDGGTASRKIPGLDVIAVSYDSPITRMVTFFNKSGRYKFPNATNTLQFDTIVMSHWDEDHHGGLVNTLIEDAQAAINSGTNISYLKWSTASPPQPLTVFYCPNVKSTKGSGANKLNGLPGRLSRTPGPPELIQVAVPIKSKKVNYPFAQVKYADGAYDATTNPHPVWNVLGVNFFNNVKSNNPGDPAKPQDLLKNNPPNSTQPADGRPGMYCIGVLETTFDLPGIVGIVPSSGVTKTNRVSIAAAIMWPSKVNADSPPRCSHYFAGDLEDNFEQKVVNWLIKGGIERFTSMKLSHHGSHSSTPMNLVTGMLGNLAPMNIIASNPNGGYFHPAWEIVLVVGIWARLAQNNKRSPRLWATKYPFYLSQDDSGTYTNVAVTKKVKVKVNMKAFESATGPFVQWLQNQYQSMLMGGSGANSEYAKWAAAQKNGDNLSLLIMNFVKAYWEFCCFPGPMSMPATGSATIKPDLAKPTDSGLEESVIVVSVDDDAADGLMYRKAYNQWRLRPMNRINPSNATASTASVTGKTKQMTIGPSTDPFTVPNKKPRLKQLDETAPLPDLTDHELVTSSRNAANAFDPGVGTNPDEIDWDDENAYAGDDDLDAPALAPQGLPIIPDDPSDSNPAAAWYIYSTATSSSVITPVTQDYSQTANTSSWDGIISTLHSAVLALTKDPTKTSPGEVVPVDPSDEWGAWLKDCVGAQGLSMITSGVSTDANIGAFEFITQLPPINPVESSSSSTTPPTLTFTTDEAVLTNTFSPATPPPFGIRDGSTALIFGLDASKTPPGNTVTISELIAWVGLNDLLSDKFIAAIIGPMTLNLPTSSDAAKGRRNAIWFQPQAAYKTTSRLEFDLSDDAKSSLNSVFSILGTFKINSASLIARRSSIWTSGATSVVVQSIGSLALTAEFEFSSYDIVFDVNFELNQSSIVVELVLQSTTSKILDWLGSALGIPSDAFDFTKWLSGTAGSVQLPSFDFRRVQLEFSSDPNTGKLSFTSLTLDMELKVTCNKQNLLFLLTYKYLAGSGAASGSSLEADLWTAPIFNPDDLDLRLLPDFENYAFFKPLTVTDWSNWPSFLDLGQLAGFDNVPKEIPTLVTQAKLLIGSGGVAFTAVIRADQAASTPVPVISLDEIDLAMSYQFNTTGTSGFAASLGVHVFLQANPIADPQYAGPAQILGSIDYSSAGWTLTGSVSNLWASTLYQFFNSDIQSAIAPVLQSILIDSVDVTYKYDAAGKASSLDLAAQLHFGSVELDLKYNNQPSEDGQGSVWTFSAEADLTVNKGRKITLGDVLNGLIGTTGDLPDFVTGVEIELSSETDFIKLDMQSLPSGTPGLFFTAAVQIATAITTFTFQYIQYCTTDAANKKLPYKRVFVASMSSFPTFDVPLIGKIPQPFDEALFMWVQPQTGSDGLTKADVDIINQMLTTDSLQNLPFKPVKKDPQPTDVLIKNGMHFMLVLKSNSGTPNVALDYTFGASTPKTDSPDATDGAETTTDDNTSDDSAKDGNSGMVEYQKTVGGLSVRNLGLSYSKSVLSVKLDASIALGPVAFSLLGAAIKVDFSKDGGSLSNVTFDMLSFSIDGMAAAFDRPPLLMAGMFEVINTSAVHGYQGAVSIAFQPWMFAAAGFYGTMTDPEYTTAFVYAILNGPLITLEFAQITGITGGFGYNTNLKLPSAAAVPQFPFISPPPSSGSPQDDLAKLTGTGWFFPQQDCFWVAAGLTVEAFELLSIQAVIVVEWDPSVKLGLYGLATADIPASIGGSGRSFAHVQLGLAATIDFGAGTMKIDGQLTPASYILDPSCHLVGGFALYSWFGNADPSLRGDWVFTIGGYHQKFIAPPQYPNPPRLGISWQFNDNISISGLSYFAITPKVCMGGGRLDVTLSLGPLSAFLDAYIDFLINFKPFHFIADGGISVGVRFTLDLWLVTIHISVEISCQLYIEGPPIHGTVHVDFWVFGFDIGFGQQSDPSPALTLDEFIQLVCSLSQPLEAAVTTITAQTSIQAAGDDPTPIENGKLHVFSVTDGLAPSGDSTSQPSGGVWLVRAATFAFMVSCKFAADSITVQTGVISGDPEDPIVINGTGNAIHAKPMRENSVTSSVTVTITPDAPPKKAMNSLTHADLDDIVPVWDHVSGITKSLPNGLWGFYDPNADPSSNANNQDLLDGTKDGTTSFLTGVTITHPDPAISRDDTTKPFDYIVMNVSNADTVKFPDPLPMEPTFEAEQPDTTGKQWADVASKWATPSGPVSSVDFVNLWTEIGTSILGWDPENVSRKGGDNTLTGEAPTQELLKNIDGYLLWAPMMTAAAASA</sequence>
<feature type="region of interest" description="Disordered" evidence="1">
    <location>
        <begin position="547"/>
        <end position="579"/>
    </location>
</feature>
<dbReference type="EMBL" id="JAVHJO010000018">
    <property type="protein sequence ID" value="KAK6524174.1"/>
    <property type="molecule type" value="Genomic_DNA"/>
</dbReference>
<comment type="caution">
    <text evidence="3">The sequence shown here is derived from an EMBL/GenBank/DDBJ whole genome shotgun (WGS) entry which is preliminary data.</text>
</comment>
<dbReference type="Pfam" id="PF20248">
    <property type="entry name" value="DUF6603"/>
    <property type="match status" value="1"/>
</dbReference>
<dbReference type="Proteomes" id="UP001365542">
    <property type="component" value="Unassembled WGS sequence"/>
</dbReference>
<keyword evidence="4" id="KW-1185">Reference proteome</keyword>
<gene>
    <name evidence="3" type="ORF">TWF694_005834</name>
</gene>
<feature type="region of interest" description="Disordered" evidence="1">
    <location>
        <begin position="1504"/>
        <end position="1537"/>
    </location>
</feature>
<feature type="region of interest" description="Disordered" evidence="1">
    <location>
        <begin position="218"/>
        <end position="245"/>
    </location>
</feature>
<protein>
    <recommendedName>
        <fullName evidence="2">DUF6603 domain-containing protein</fullName>
    </recommendedName>
</protein>
<feature type="compositionally biased region" description="Polar residues" evidence="1">
    <location>
        <begin position="547"/>
        <end position="574"/>
    </location>
</feature>
<name>A0AAV9WU78_9PEZI</name>
<dbReference type="InterPro" id="IPR046538">
    <property type="entry name" value="DUF6603"/>
</dbReference>
<evidence type="ECO:0000313" key="4">
    <source>
        <dbReference type="Proteomes" id="UP001365542"/>
    </source>
</evidence>
<evidence type="ECO:0000256" key="1">
    <source>
        <dbReference type="SAM" id="MobiDB-lite"/>
    </source>
</evidence>
<proteinExistence type="predicted"/>